<dbReference type="SMART" id="SM00432">
    <property type="entry name" value="MADS"/>
    <property type="match status" value="1"/>
</dbReference>
<feature type="region of interest" description="Disordered" evidence="7">
    <location>
        <begin position="184"/>
        <end position="222"/>
    </location>
</feature>
<dbReference type="Pfam" id="PF01486">
    <property type="entry name" value="K-box"/>
    <property type="match status" value="1"/>
</dbReference>
<dbReference type="InterPro" id="IPR002100">
    <property type="entry name" value="TF_MADSbox"/>
</dbReference>
<dbReference type="InterPro" id="IPR050142">
    <property type="entry name" value="MADS-box/MEF2_TF"/>
</dbReference>
<dbReference type="GO" id="GO:0003700">
    <property type="term" value="F:DNA-binding transcription factor activity"/>
    <property type="evidence" value="ECO:0007669"/>
    <property type="project" value="InterPro"/>
</dbReference>
<dbReference type="InterPro" id="IPR036879">
    <property type="entry name" value="TF_MADSbox_sf"/>
</dbReference>
<dbReference type="GO" id="GO:0000977">
    <property type="term" value="F:RNA polymerase II transcription regulatory region sequence-specific DNA binding"/>
    <property type="evidence" value="ECO:0007669"/>
    <property type="project" value="InterPro"/>
</dbReference>
<keyword evidence="4" id="KW-0804">Transcription</keyword>
<dbReference type="PROSITE" id="PS51297">
    <property type="entry name" value="K_BOX"/>
    <property type="match status" value="1"/>
</dbReference>
<keyword evidence="6" id="KW-0175">Coiled coil</keyword>
<evidence type="ECO:0000256" key="2">
    <source>
        <dbReference type="ARBA" id="ARBA00023015"/>
    </source>
</evidence>
<evidence type="ECO:0000259" key="9">
    <source>
        <dbReference type="PROSITE" id="PS51297"/>
    </source>
</evidence>
<evidence type="ECO:0000256" key="6">
    <source>
        <dbReference type="SAM" id="Coils"/>
    </source>
</evidence>
<proteinExistence type="predicted"/>
<organism evidence="10">
    <name type="scientific">Davidia involucrata</name>
    <name type="common">Dove tree</name>
    <dbReference type="NCBI Taxonomy" id="16924"/>
    <lineage>
        <taxon>Eukaryota</taxon>
        <taxon>Viridiplantae</taxon>
        <taxon>Streptophyta</taxon>
        <taxon>Embryophyta</taxon>
        <taxon>Tracheophyta</taxon>
        <taxon>Spermatophyta</taxon>
        <taxon>Magnoliopsida</taxon>
        <taxon>eudicotyledons</taxon>
        <taxon>Gunneridae</taxon>
        <taxon>Pentapetalae</taxon>
        <taxon>asterids</taxon>
        <taxon>Cornales</taxon>
        <taxon>Nyssaceae</taxon>
        <taxon>Davidia</taxon>
    </lineage>
</organism>
<keyword evidence="2" id="KW-0805">Transcription regulation</keyword>
<dbReference type="EMBL" id="GHES01046856">
    <property type="protein sequence ID" value="MPA77415.1"/>
    <property type="molecule type" value="Transcribed_RNA"/>
</dbReference>
<comment type="subcellular location">
    <subcellularLocation>
        <location evidence="1">Nucleus</location>
    </subcellularLocation>
</comment>
<dbReference type="Pfam" id="PF00319">
    <property type="entry name" value="SRF-TF"/>
    <property type="match status" value="1"/>
</dbReference>
<dbReference type="CDD" id="cd00265">
    <property type="entry name" value="MADS_MEF2_like"/>
    <property type="match status" value="1"/>
</dbReference>
<dbReference type="FunFam" id="3.40.1810.10:FF:000007">
    <property type="entry name" value="Transcription factor, MADS-box"/>
    <property type="match status" value="1"/>
</dbReference>
<dbReference type="Gene3D" id="3.40.1810.10">
    <property type="entry name" value="Transcription factor, MADS-box"/>
    <property type="match status" value="1"/>
</dbReference>
<accession>A0A5B7C976</accession>
<feature type="domain" description="MADS-box" evidence="8">
    <location>
        <begin position="3"/>
        <end position="63"/>
    </location>
</feature>
<dbReference type="InterPro" id="IPR033896">
    <property type="entry name" value="MEF2-like_N"/>
</dbReference>
<feature type="domain" description="K-box" evidence="9">
    <location>
        <begin position="87"/>
        <end position="186"/>
    </location>
</feature>
<feature type="coiled-coil region" evidence="6">
    <location>
        <begin position="143"/>
        <end position="173"/>
    </location>
</feature>
<keyword evidence="5" id="KW-0539">Nucleus</keyword>
<keyword evidence="3" id="KW-0238">DNA-binding</keyword>
<dbReference type="PANTHER" id="PTHR48019">
    <property type="entry name" value="SERUM RESPONSE FACTOR HOMOLOG"/>
    <property type="match status" value="1"/>
</dbReference>
<evidence type="ECO:0000256" key="7">
    <source>
        <dbReference type="SAM" id="MobiDB-lite"/>
    </source>
</evidence>
<name>A0A5B7C976_DAVIN</name>
<dbReference type="GO" id="GO:0046983">
    <property type="term" value="F:protein dimerization activity"/>
    <property type="evidence" value="ECO:0007669"/>
    <property type="project" value="InterPro"/>
</dbReference>
<dbReference type="PRINTS" id="PR00404">
    <property type="entry name" value="MADSDOMAIN"/>
</dbReference>
<dbReference type="InterPro" id="IPR002487">
    <property type="entry name" value="TF_Kbox"/>
</dbReference>
<dbReference type="AlphaFoldDB" id="A0A5B7C976"/>
<dbReference type="SUPFAM" id="SSF55455">
    <property type="entry name" value="SRF-like"/>
    <property type="match status" value="1"/>
</dbReference>
<evidence type="ECO:0000256" key="4">
    <source>
        <dbReference type="ARBA" id="ARBA00023163"/>
    </source>
</evidence>
<evidence type="ECO:0000256" key="5">
    <source>
        <dbReference type="ARBA" id="ARBA00023242"/>
    </source>
</evidence>
<gene>
    <name evidence="10" type="ORF">Din_046856</name>
</gene>
<evidence type="ECO:0000256" key="3">
    <source>
        <dbReference type="ARBA" id="ARBA00023125"/>
    </source>
</evidence>
<evidence type="ECO:0000313" key="10">
    <source>
        <dbReference type="EMBL" id="MPA77415.1"/>
    </source>
</evidence>
<dbReference type="GO" id="GO:0005634">
    <property type="term" value="C:nucleus"/>
    <property type="evidence" value="ECO:0007669"/>
    <property type="project" value="UniProtKB-SubCell"/>
</dbReference>
<sequence>MKMVRRKIQIKKIDNVAARQVTFSKRRKGLFKKAQELSTLCDAEIAAIAFSATGKLFEYSSSSMKEIIERRNLHSKKLEKLEPSLQLEILSCTYAMLKKEVAEKTQELRKLRGEELNGLDMEELIKLENTLERGLSGVIETKGERYKKEISALQRKEAQMREENVQLKQLVQMNISVGQIQSLEQGQSSEPITNNSSSIDPLQDYGSSDISLKLSQPFPTDF</sequence>
<evidence type="ECO:0000256" key="1">
    <source>
        <dbReference type="ARBA" id="ARBA00004123"/>
    </source>
</evidence>
<dbReference type="GO" id="GO:0045944">
    <property type="term" value="P:positive regulation of transcription by RNA polymerase II"/>
    <property type="evidence" value="ECO:0007669"/>
    <property type="project" value="InterPro"/>
</dbReference>
<feature type="coiled-coil region" evidence="6">
    <location>
        <begin position="87"/>
        <end position="114"/>
    </location>
</feature>
<evidence type="ECO:0000259" key="8">
    <source>
        <dbReference type="PROSITE" id="PS50066"/>
    </source>
</evidence>
<protein>
    <submittedName>
        <fullName evidence="10">Putative SVP4</fullName>
    </submittedName>
</protein>
<dbReference type="PROSITE" id="PS50066">
    <property type="entry name" value="MADS_BOX_2"/>
    <property type="match status" value="1"/>
</dbReference>
<reference evidence="10" key="1">
    <citation type="submission" date="2019-08" db="EMBL/GenBank/DDBJ databases">
        <title>Reference gene set and small RNA set construction with multiple tissues from Davidia involucrata Baill.</title>
        <authorList>
            <person name="Yang H."/>
            <person name="Zhou C."/>
            <person name="Li G."/>
            <person name="Wang J."/>
            <person name="Gao P."/>
            <person name="Wang M."/>
            <person name="Wang R."/>
            <person name="Zhao Y."/>
        </authorList>
    </citation>
    <scope>NUCLEOTIDE SEQUENCE</scope>
    <source>
        <tissue evidence="10">Mixed with DoveR01_LX</tissue>
    </source>
</reference>